<dbReference type="RefSeq" id="WP_005993792.1">
    <property type="nucleotide sequence ID" value="NZ_AECZ01000013.1"/>
</dbReference>
<name>E1JX58_SOLFR</name>
<feature type="transmembrane region" description="Helical" evidence="1">
    <location>
        <begin position="6"/>
        <end position="22"/>
    </location>
</feature>
<dbReference type="AlphaFoldDB" id="E1JX58"/>
<proteinExistence type="predicted"/>
<dbReference type="Proteomes" id="UP000006250">
    <property type="component" value="Unassembled WGS sequence"/>
</dbReference>
<sequence length="58" mass="6808" precursor="true">MSNGAFLLVFIALGFVILMYFNRRAKNYRDRHPGKSNPIDYWLTGKIDKDNKDDKDDL</sequence>
<evidence type="ECO:0000313" key="3">
    <source>
        <dbReference type="Proteomes" id="UP000006250"/>
    </source>
</evidence>
<keyword evidence="3" id="KW-1185">Reference proteome</keyword>
<comment type="caution">
    <text evidence="2">The sequence shown here is derived from an EMBL/GenBank/DDBJ whole genome shotgun (WGS) entry which is preliminary data.</text>
</comment>
<dbReference type="eggNOG" id="ENOG50318FF">
    <property type="taxonomic scope" value="Bacteria"/>
</dbReference>
<dbReference type="OrthoDB" id="5460088at2"/>
<protein>
    <submittedName>
        <fullName evidence="2">Uncharacterized protein</fullName>
    </submittedName>
</protein>
<dbReference type="EMBL" id="AECZ01000013">
    <property type="protein sequence ID" value="EFL51023.1"/>
    <property type="molecule type" value="Genomic_DNA"/>
</dbReference>
<evidence type="ECO:0000256" key="1">
    <source>
        <dbReference type="SAM" id="Phobius"/>
    </source>
</evidence>
<organism evidence="2 3">
    <name type="scientific">Solidesulfovibrio fructosivorans JJ]</name>
    <dbReference type="NCBI Taxonomy" id="596151"/>
    <lineage>
        <taxon>Bacteria</taxon>
        <taxon>Pseudomonadati</taxon>
        <taxon>Thermodesulfobacteriota</taxon>
        <taxon>Desulfovibrionia</taxon>
        <taxon>Desulfovibrionales</taxon>
        <taxon>Desulfovibrionaceae</taxon>
        <taxon>Solidesulfovibrio</taxon>
    </lineage>
</organism>
<reference evidence="2 3" key="1">
    <citation type="submission" date="2010-08" db="EMBL/GenBank/DDBJ databases">
        <title>The draft genome of Desulfovibrio fructosovorans JJ.</title>
        <authorList>
            <consortium name="US DOE Joint Genome Institute (JGI-PGF)"/>
            <person name="Lucas S."/>
            <person name="Copeland A."/>
            <person name="Lapidus A."/>
            <person name="Cheng J.-F."/>
            <person name="Bruce D."/>
            <person name="Goodwin L."/>
            <person name="Pitluck S."/>
            <person name="Land M.L."/>
            <person name="Hauser L."/>
            <person name="Chang Y.-J."/>
            <person name="Jeffries C."/>
            <person name="Wall J.D."/>
            <person name="Stahl D.A."/>
            <person name="Arkin A.P."/>
            <person name="Dehal P."/>
            <person name="Stolyar S.M."/>
            <person name="Hazen T.C."/>
            <person name="Woyke T.J."/>
        </authorList>
    </citation>
    <scope>NUCLEOTIDE SEQUENCE [LARGE SCALE GENOMIC DNA]</scope>
    <source>
        <strain evidence="2 3">JJ</strain>
    </source>
</reference>
<keyword evidence="1" id="KW-0812">Transmembrane</keyword>
<keyword evidence="1" id="KW-1133">Transmembrane helix</keyword>
<accession>E1JX58</accession>
<evidence type="ECO:0000313" key="2">
    <source>
        <dbReference type="EMBL" id="EFL51023.1"/>
    </source>
</evidence>
<gene>
    <name evidence="2" type="ORF">DesfrDRAFT_2182</name>
</gene>
<keyword evidence="1" id="KW-0472">Membrane</keyword>